<dbReference type="FunCoup" id="Q54Z28">
    <property type="interactions" value="85"/>
</dbReference>
<evidence type="ECO:0000256" key="6">
    <source>
        <dbReference type="SAM" id="MobiDB-lite"/>
    </source>
</evidence>
<dbReference type="PaxDb" id="44689-DDB0232409"/>
<feature type="region of interest" description="Disordered" evidence="6">
    <location>
        <begin position="88"/>
        <end position="132"/>
    </location>
</feature>
<comment type="similarity">
    <text evidence="1">Belongs to the poly(ADP-ribose) glycohydrolase family.</text>
</comment>
<dbReference type="AlphaFoldDB" id="Q54Z28"/>
<dbReference type="GeneID" id="8621235"/>
<evidence type="ECO:0000259" key="8">
    <source>
        <dbReference type="Pfam" id="PF20811"/>
    </source>
</evidence>
<dbReference type="InterPro" id="IPR046372">
    <property type="entry name" value="PARG_cat_C"/>
</dbReference>
<comment type="caution">
    <text evidence="9">The sequence shown here is derived from an EMBL/GenBank/DDBJ whole genome shotgun (WGS) entry which is preliminary data.</text>
</comment>
<dbReference type="STRING" id="44689.Q54Z28"/>
<evidence type="ECO:0000256" key="3">
    <source>
        <dbReference type="ARBA" id="ARBA00022801"/>
    </source>
</evidence>
<gene>
    <name evidence="9" type="primary">parG</name>
    <name evidence="9" type="ORF">DDB_G0277943</name>
</gene>
<name>Q54Z28_DICDI</name>
<dbReference type="GO" id="GO:0005975">
    <property type="term" value="P:carbohydrate metabolic process"/>
    <property type="evidence" value="ECO:0007669"/>
    <property type="project" value="InterPro"/>
</dbReference>
<dbReference type="PANTHER" id="PTHR12837">
    <property type="entry name" value="POLY ADP-RIBOSE GLYCOHYDROLASE"/>
    <property type="match status" value="1"/>
</dbReference>
<dbReference type="OMA" id="FVKCIPK"/>
<evidence type="ECO:0000313" key="9">
    <source>
        <dbReference type="EMBL" id="EAL68144.1"/>
    </source>
</evidence>
<dbReference type="GO" id="GO:1990966">
    <property type="term" value="P:ATP generation from poly-ADP-D-ribose"/>
    <property type="evidence" value="ECO:0000318"/>
    <property type="project" value="GO_Central"/>
</dbReference>
<dbReference type="InParanoid" id="Q54Z28"/>
<feature type="compositionally biased region" description="Low complexity" evidence="6">
    <location>
        <begin position="23"/>
        <end position="44"/>
    </location>
</feature>
<feature type="compositionally biased region" description="Low complexity" evidence="6">
    <location>
        <begin position="106"/>
        <end position="131"/>
    </location>
</feature>
<reference evidence="9 10" key="1">
    <citation type="journal article" date="2005" name="Nature">
        <title>The genome of the social amoeba Dictyostelium discoideum.</title>
        <authorList>
            <consortium name="The Dictyostelium discoideum Sequencing Consortium"/>
            <person name="Eichinger L."/>
            <person name="Pachebat J.A."/>
            <person name="Glockner G."/>
            <person name="Rajandream M.A."/>
            <person name="Sucgang R."/>
            <person name="Berriman M."/>
            <person name="Song J."/>
            <person name="Olsen R."/>
            <person name="Szafranski K."/>
            <person name="Xu Q."/>
            <person name="Tunggal B."/>
            <person name="Kummerfeld S."/>
            <person name="Madera M."/>
            <person name="Konfortov B.A."/>
            <person name="Rivero F."/>
            <person name="Bankier A.T."/>
            <person name="Lehmann R."/>
            <person name="Hamlin N."/>
            <person name="Davies R."/>
            <person name="Gaudet P."/>
            <person name="Fey P."/>
            <person name="Pilcher K."/>
            <person name="Chen G."/>
            <person name="Saunders D."/>
            <person name="Sodergren E."/>
            <person name="Davis P."/>
            <person name="Kerhornou A."/>
            <person name="Nie X."/>
            <person name="Hall N."/>
            <person name="Anjard C."/>
            <person name="Hemphill L."/>
            <person name="Bason N."/>
            <person name="Farbrother P."/>
            <person name="Desany B."/>
            <person name="Just E."/>
            <person name="Morio T."/>
            <person name="Rost R."/>
            <person name="Churcher C."/>
            <person name="Cooper J."/>
            <person name="Haydock S."/>
            <person name="van Driessche N."/>
            <person name="Cronin A."/>
            <person name="Goodhead I."/>
            <person name="Muzny D."/>
            <person name="Mourier T."/>
            <person name="Pain A."/>
            <person name="Lu M."/>
            <person name="Harper D."/>
            <person name="Lindsay R."/>
            <person name="Hauser H."/>
            <person name="James K."/>
            <person name="Quiles M."/>
            <person name="Madan Babu M."/>
            <person name="Saito T."/>
            <person name="Buchrieser C."/>
            <person name="Wardroper A."/>
            <person name="Felder M."/>
            <person name="Thangavelu M."/>
            <person name="Johnson D."/>
            <person name="Knights A."/>
            <person name="Loulseged H."/>
            <person name="Mungall K."/>
            <person name="Oliver K."/>
            <person name="Price C."/>
            <person name="Quail M.A."/>
            <person name="Urushihara H."/>
            <person name="Hernandez J."/>
            <person name="Rabbinowitsch E."/>
            <person name="Steffen D."/>
            <person name="Sanders M."/>
            <person name="Ma J."/>
            <person name="Kohara Y."/>
            <person name="Sharp S."/>
            <person name="Simmonds M."/>
            <person name="Spiegler S."/>
            <person name="Tivey A."/>
            <person name="Sugano S."/>
            <person name="White B."/>
            <person name="Walker D."/>
            <person name="Woodward J."/>
            <person name="Winckler T."/>
            <person name="Tanaka Y."/>
            <person name="Shaulsky G."/>
            <person name="Schleicher M."/>
            <person name="Weinstock G."/>
            <person name="Rosenthal A."/>
            <person name="Cox E.C."/>
            <person name="Chisholm R.L."/>
            <person name="Gibbs R."/>
            <person name="Loomis W.F."/>
            <person name="Platzer M."/>
            <person name="Kay R.R."/>
            <person name="Williams J."/>
            <person name="Dear P.H."/>
            <person name="Noegel A.A."/>
            <person name="Barrell B."/>
            <person name="Kuspa A."/>
        </authorList>
    </citation>
    <scope>NUCLEOTIDE SEQUENCE [LARGE SCALE GENOMIC DNA]</scope>
    <source>
        <strain evidence="9 10">AX4</strain>
    </source>
</reference>
<dbReference type="Reactome" id="R-DDI-110362">
    <property type="pathway name" value="POLB-Dependent Long Patch Base Excision Repair"/>
</dbReference>
<feature type="active site" evidence="4">
    <location>
        <position position="455"/>
    </location>
</feature>
<feature type="active site" evidence="4">
    <location>
        <position position="454"/>
    </location>
</feature>
<dbReference type="GO" id="GO:0009225">
    <property type="term" value="P:nucleotide-sugar metabolic process"/>
    <property type="evidence" value="ECO:0000318"/>
    <property type="project" value="GO_Central"/>
</dbReference>
<dbReference type="SMR" id="Q54Z28"/>
<dbReference type="Pfam" id="PF20811">
    <property type="entry name" value="PARG_cat_N"/>
    <property type="match status" value="1"/>
</dbReference>
<feature type="binding site" evidence="5">
    <location>
        <position position="494"/>
    </location>
    <ligand>
        <name>substrate</name>
    </ligand>
</feature>
<dbReference type="EC" id="3.2.1.143" evidence="2"/>
<feature type="domain" description="PARG catalytic Macro" evidence="7">
    <location>
        <begin position="404"/>
        <end position="609"/>
    </location>
</feature>
<dbReference type="EMBL" id="AAFI02000023">
    <property type="protein sequence ID" value="EAL68144.1"/>
    <property type="molecule type" value="Genomic_DNA"/>
</dbReference>
<dbReference type="dictyBase" id="DDB_G0277943">
    <property type="gene designation" value="parG"/>
</dbReference>
<accession>Q54Z28</accession>
<evidence type="ECO:0000313" key="10">
    <source>
        <dbReference type="Proteomes" id="UP000002195"/>
    </source>
</evidence>
<protein>
    <recommendedName>
        <fullName evidence="2">poly(ADP-ribose) glycohydrolase</fullName>
        <ecNumber evidence="2">3.2.1.143</ecNumber>
    </recommendedName>
</protein>
<dbReference type="HOGENOM" id="CLU_013388_0_1_1"/>
<dbReference type="PANTHER" id="PTHR12837:SF0">
    <property type="entry name" value="POLY(ADP-RIBOSE) GLYCOHYDROLASE"/>
    <property type="match status" value="1"/>
</dbReference>
<dbReference type="RefSeq" id="XP_642024.1">
    <property type="nucleotide sequence ID" value="XM_636932.1"/>
</dbReference>
<organism evidence="9 10">
    <name type="scientific">Dictyostelium discoideum</name>
    <name type="common">Social amoeba</name>
    <dbReference type="NCBI Taxonomy" id="44689"/>
    <lineage>
        <taxon>Eukaryota</taxon>
        <taxon>Amoebozoa</taxon>
        <taxon>Evosea</taxon>
        <taxon>Eumycetozoa</taxon>
        <taxon>Dictyostelia</taxon>
        <taxon>Dictyosteliales</taxon>
        <taxon>Dictyosteliaceae</taxon>
        <taxon>Dictyostelium</taxon>
    </lineage>
</organism>
<feature type="binding site" evidence="5">
    <location>
        <position position="439"/>
    </location>
    <ligand>
        <name>substrate</name>
    </ligand>
</feature>
<dbReference type="GO" id="GO:0006282">
    <property type="term" value="P:regulation of DNA repair"/>
    <property type="evidence" value="ECO:0000318"/>
    <property type="project" value="GO_Central"/>
</dbReference>
<feature type="compositionally biased region" description="Polar residues" evidence="6">
    <location>
        <begin position="88"/>
        <end position="99"/>
    </location>
</feature>
<proteinExistence type="inferred from homology"/>
<dbReference type="GO" id="GO:0004649">
    <property type="term" value="F:poly(ADP-ribose) glycohydrolase activity"/>
    <property type="evidence" value="ECO:0000250"/>
    <property type="project" value="dictyBase"/>
</dbReference>
<feature type="region of interest" description="Disordered" evidence="6">
    <location>
        <begin position="1"/>
        <end position="52"/>
    </location>
</feature>
<evidence type="ECO:0000256" key="2">
    <source>
        <dbReference type="ARBA" id="ARBA00012255"/>
    </source>
</evidence>
<dbReference type="eggNOG" id="KOG2064">
    <property type="taxonomic scope" value="Eukaryota"/>
</dbReference>
<dbReference type="VEuPathDB" id="AmoebaDB:DDB_G0277943"/>
<evidence type="ECO:0000256" key="1">
    <source>
        <dbReference type="ARBA" id="ARBA00009545"/>
    </source>
</evidence>
<keyword evidence="10" id="KW-1185">Reference proteome</keyword>
<dbReference type="GO" id="GO:0005737">
    <property type="term" value="C:cytoplasm"/>
    <property type="evidence" value="ECO:0000318"/>
    <property type="project" value="GO_Central"/>
</dbReference>
<dbReference type="PhylomeDB" id="Q54Z28"/>
<dbReference type="PRO" id="PR:Q54Z28"/>
<evidence type="ECO:0000256" key="4">
    <source>
        <dbReference type="PIRSR" id="PIRSR607724-1"/>
    </source>
</evidence>
<sequence length="658" mass="74452">MSSPDKGKITNYFTKVKSPSDISSNENNNNKNNNSNNNNNNNNSNKRKQIERTDTIVNNTQLDYISKEIESNKNNKPKIVQNDEIEQTQLIDDNLPNQNEVKRSKSSNTTTTTTTTSTSNINNNSNSNSNIDNKMEDIDDFLLEEQQSNTIFLIPLEGEKYVDVWNSDYVKLPCSKNNVYKATVKTTSRQSSGLTQTTLDGGYAIEDEIKTVTEVRYLSKWYLINTILSNPIKNSEAFEEAVKSYNQRSNWDFQGLHDFFETEFTESETNEFFSQTLPKIIKLALQLPFLCARPIPLLKSSVDREIILSQKQVSSLLANAFLCTFPRQGNITSNNNNNNNNHYRRGGNQDKFPSINFHSLFSGKMIPSRAAKLKCIFHYFKCVTEKTPTGTISFHRQVFDESEIPDWERSTATLRDLTCFTEGTIEDNGIGMLQADFANKSLGGGVLGYGCVQEEIRFVINPELLVSCLFTSILQENETVIITGSQRFSKYTGYGDSFQWNGPYIDKTPYDQMGRRLTSIVAMDAIKLPHGGNSFQQFSPSAVERELNKSLCGFFDRVSLTIPPPVATGNWGCGVFGGDKHLKSIIQLMSGSQAGRDLVYFSFGDQEFTDELTQMISFLHLKKVTVGGLYKALWEYYKLISHTKSNFKLFSYLDAHFS</sequence>
<feature type="active site" evidence="4">
    <location>
        <position position="436"/>
    </location>
</feature>
<dbReference type="GO" id="GO:0005634">
    <property type="term" value="C:nucleus"/>
    <property type="evidence" value="ECO:0000318"/>
    <property type="project" value="GO_Central"/>
</dbReference>
<evidence type="ECO:0000259" key="7">
    <source>
        <dbReference type="Pfam" id="PF05028"/>
    </source>
</evidence>
<feature type="binding site" evidence="5">
    <location>
        <position position="453"/>
    </location>
    <ligand>
        <name>substrate</name>
    </ligand>
</feature>
<dbReference type="KEGG" id="ddi:DDB_G0277943"/>
<dbReference type="Pfam" id="PF05028">
    <property type="entry name" value="PARG_cat_C"/>
    <property type="match status" value="1"/>
</dbReference>
<feature type="domain" description="PARG helical" evidence="8">
    <location>
        <begin position="265"/>
        <end position="396"/>
    </location>
</feature>
<evidence type="ECO:0000256" key="5">
    <source>
        <dbReference type="PIRSR" id="PIRSR607724-2"/>
    </source>
</evidence>
<keyword evidence="3" id="KW-0378">Hydrolase</keyword>
<dbReference type="InterPro" id="IPR007724">
    <property type="entry name" value="Poly_GlycHdrlase"/>
</dbReference>
<dbReference type="InterPro" id="IPR048362">
    <property type="entry name" value="PARG_helical"/>
</dbReference>
<dbReference type="Proteomes" id="UP000002195">
    <property type="component" value="Unassembled WGS sequence"/>
</dbReference>